<organism evidence="4 5">
    <name type="scientific">Chaetomium strumarium</name>
    <dbReference type="NCBI Taxonomy" id="1170767"/>
    <lineage>
        <taxon>Eukaryota</taxon>
        <taxon>Fungi</taxon>
        <taxon>Dikarya</taxon>
        <taxon>Ascomycota</taxon>
        <taxon>Pezizomycotina</taxon>
        <taxon>Sordariomycetes</taxon>
        <taxon>Sordariomycetidae</taxon>
        <taxon>Sordariales</taxon>
        <taxon>Chaetomiaceae</taxon>
        <taxon>Chaetomium</taxon>
    </lineage>
</organism>
<feature type="transmembrane region" description="Helical" evidence="2">
    <location>
        <begin position="293"/>
        <end position="311"/>
    </location>
</feature>
<dbReference type="EMBL" id="JAUDZG010000004">
    <property type="protein sequence ID" value="KAK3305921.1"/>
    <property type="molecule type" value="Genomic_DNA"/>
</dbReference>
<comment type="caution">
    <text evidence="4">The sequence shown here is derived from an EMBL/GenBank/DDBJ whole genome shotgun (WGS) entry which is preliminary data.</text>
</comment>
<accession>A0AAJ0GTK4</accession>
<evidence type="ECO:0000313" key="5">
    <source>
        <dbReference type="Proteomes" id="UP001273166"/>
    </source>
</evidence>
<gene>
    <name evidence="4" type="ORF">B0T15DRAFT_214554</name>
</gene>
<dbReference type="GeneID" id="87881545"/>
<reference evidence="4" key="2">
    <citation type="submission" date="2023-06" db="EMBL/GenBank/DDBJ databases">
        <authorList>
            <consortium name="Lawrence Berkeley National Laboratory"/>
            <person name="Mondo S.J."/>
            <person name="Hensen N."/>
            <person name="Bonometti L."/>
            <person name="Westerberg I."/>
            <person name="Brannstrom I.O."/>
            <person name="Guillou S."/>
            <person name="Cros-Aarteil S."/>
            <person name="Calhoun S."/>
            <person name="Haridas S."/>
            <person name="Kuo A."/>
            <person name="Pangilinan J."/>
            <person name="Riley R."/>
            <person name="Labutti K."/>
            <person name="Andreopoulos B."/>
            <person name="Lipzen A."/>
            <person name="Chen C."/>
            <person name="Yanf M."/>
            <person name="Daum C."/>
            <person name="Ng V."/>
            <person name="Clum A."/>
            <person name="Steindorff A."/>
            <person name="Ohm R."/>
            <person name="Martin F."/>
            <person name="Silar P."/>
            <person name="Natvig D."/>
            <person name="Lalanne C."/>
            <person name="Gautier V."/>
            <person name="Ament-Velasquez S.L."/>
            <person name="Kruys A."/>
            <person name="Hutchinson M.I."/>
            <person name="Powell A.J."/>
            <person name="Barry K."/>
            <person name="Miller A.N."/>
            <person name="Grigoriev I.V."/>
            <person name="Debuchy R."/>
            <person name="Gladieux P."/>
            <person name="Thoren M.H."/>
            <person name="Johannesson H."/>
        </authorList>
    </citation>
    <scope>NUCLEOTIDE SEQUENCE</scope>
    <source>
        <strain evidence="4">CBS 333.67</strain>
    </source>
</reference>
<keyword evidence="5" id="KW-1185">Reference proteome</keyword>
<keyword evidence="2" id="KW-0472">Membrane</keyword>
<feature type="domain" description="DUF6594" evidence="3">
    <location>
        <begin position="95"/>
        <end position="325"/>
    </location>
</feature>
<sequence length="325" mass="35305">MICHHCPGRKFESEAELGEHVAEHVRIQQALRRRSGRTYGSRLAQETPEVPSQGPILPVAASSGTTGVASVIPLSSLSTTGGTTASQNADDTHGRLAGFMNKDDAYLIFRRFSALNIRNILRIQTELADLENRLEAETEGGVVSGSLESVMESRLSAYNEAVTRYIQLSKLGRPEPIPLSDLRRWASRNLSSGKVELSFLEEKGHSEDDLMCLSGGVSDKNWLYRLTEQASWRLLSMPAFGGRTVPVSRTGALHLYSDDSVRLLLRAFLTATSSILLLVPIGILSTVEDKSTVVIVVALCCIAVAVVMAVATESRDHEIIMAVSA</sequence>
<keyword evidence="2" id="KW-0812">Transmembrane</keyword>
<evidence type="ECO:0000259" key="3">
    <source>
        <dbReference type="Pfam" id="PF20237"/>
    </source>
</evidence>
<dbReference type="PANTHER" id="PTHR34502">
    <property type="entry name" value="DUF6594 DOMAIN-CONTAINING PROTEIN-RELATED"/>
    <property type="match status" value="1"/>
</dbReference>
<feature type="region of interest" description="Disordered" evidence="1">
    <location>
        <begin position="36"/>
        <end position="55"/>
    </location>
</feature>
<evidence type="ECO:0000256" key="2">
    <source>
        <dbReference type="SAM" id="Phobius"/>
    </source>
</evidence>
<dbReference type="PANTHER" id="PTHR34502:SF5">
    <property type="entry name" value="DUF6594 DOMAIN-CONTAINING PROTEIN"/>
    <property type="match status" value="1"/>
</dbReference>
<dbReference type="AlphaFoldDB" id="A0AAJ0GTK4"/>
<dbReference type="Proteomes" id="UP001273166">
    <property type="component" value="Unassembled WGS sequence"/>
</dbReference>
<name>A0AAJ0GTK4_9PEZI</name>
<evidence type="ECO:0000313" key="4">
    <source>
        <dbReference type="EMBL" id="KAK3305921.1"/>
    </source>
</evidence>
<dbReference type="InterPro" id="IPR046529">
    <property type="entry name" value="DUF6594"/>
</dbReference>
<keyword evidence="2" id="KW-1133">Transmembrane helix</keyword>
<evidence type="ECO:0000256" key="1">
    <source>
        <dbReference type="SAM" id="MobiDB-lite"/>
    </source>
</evidence>
<feature type="transmembrane region" description="Helical" evidence="2">
    <location>
        <begin position="263"/>
        <end position="287"/>
    </location>
</feature>
<dbReference type="RefSeq" id="XP_062721701.1">
    <property type="nucleotide sequence ID" value="XM_062862716.1"/>
</dbReference>
<protein>
    <recommendedName>
        <fullName evidence="3">DUF6594 domain-containing protein</fullName>
    </recommendedName>
</protein>
<dbReference type="Pfam" id="PF20237">
    <property type="entry name" value="DUF6594"/>
    <property type="match status" value="1"/>
</dbReference>
<reference evidence="4" key="1">
    <citation type="journal article" date="2023" name="Mol. Phylogenet. Evol.">
        <title>Genome-scale phylogeny and comparative genomics of the fungal order Sordariales.</title>
        <authorList>
            <person name="Hensen N."/>
            <person name="Bonometti L."/>
            <person name="Westerberg I."/>
            <person name="Brannstrom I.O."/>
            <person name="Guillou S."/>
            <person name="Cros-Aarteil S."/>
            <person name="Calhoun S."/>
            <person name="Haridas S."/>
            <person name="Kuo A."/>
            <person name="Mondo S."/>
            <person name="Pangilinan J."/>
            <person name="Riley R."/>
            <person name="LaButti K."/>
            <person name="Andreopoulos B."/>
            <person name="Lipzen A."/>
            <person name="Chen C."/>
            <person name="Yan M."/>
            <person name="Daum C."/>
            <person name="Ng V."/>
            <person name="Clum A."/>
            <person name="Steindorff A."/>
            <person name="Ohm R.A."/>
            <person name="Martin F."/>
            <person name="Silar P."/>
            <person name="Natvig D.O."/>
            <person name="Lalanne C."/>
            <person name="Gautier V."/>
            <person name="Ament-Velasquez S.L."/>
            <person name="Kruys A."/>
            <person name="Hutchinson M.I."/>
            <person name="Powell A.J."/>
            <person name="Barry K."/>
            <person name="Miller A.N."/>
            <person name="Grigoriev I.V."/>
            <person name="Debuchy R."/>
            <person name="Gladieux P."/>
            <person name="Hiltunen Thoren M."/>
            <person name="Johannesson H."/>
        </authorList>
    </citation>
    <scope>NUCLEOTIDE SEQUENCE</scope>
    <source>
        <strain evidence="4">CBS 333.67</strain>
    </source>
</reference>
<proteinExistence type="predicted"/>